<sequence>MKHTLTMLNKPKLKCIKLGREKFRLIIQAYNGHGLFLANLSKWKGINSTCYVCMEELQSAEYLINRYPTPPYLTRDIQP</sequence>
<dbReference type="OrthoDB" id="8070015at2759"/>
<evidence type="ECO:0000313" key="1">
    <source>
        <dbReference type="EMBL" id="CDW40528.1"/>
    </source>
</evidence>
<reference evidence="1" key="1">
    <citation type="submission" date="2014-05" db="EMBL/GenBank/DDBJ databases">
        <authorList>
            <person name="Chronopoulou M."/>
        </authorList>
    </citation>
    <scope>NUCLEOTIDE SEQUENCE</scope>
    <source>
        <tissue evidence="1">Whole organism</tissue>
    </source>
</reference>
<protein>
    <submittedName>
        <fullName evidence="1">Uncharacterized protein</fullName>
    </submittedName>
</protein>
<dbReference type="EMBL" id="HACA01023167">
    <property type="protein sequence ID" value="CDW40528.1"/>
    <property type="molecule type" value="Transcribed_RNA"/>
</dbReference>
<accession>A0A0K2UQK7</accession>
<proteinExistence type="predicted"/>
<organism evidence="1">
    <name type="scientific">Lepeophtheirus salmonis</name>
    <name type="common">Salmon louse</name>
    <name type="synonym">Caligus salmonis</name>
    <dbReference type="NCBI Taxonomy" id="72036"/>
    <lineage>
        <taxon>Eukaryota</taxon>
        <taxon>Metazoa</taxon>
        <taxon>Ecdysozoa</taxon>
        <taxon>Arthropoda</taxon>
        <taxon>Crustacea</taxon>
        <taxon>Multicrustacea</taxon>
        <taxon>Hexanauplia</taxon>
        <taxon>Copepoda</taxon>
        <taxon>Siphonostomatoida</taxon>
        <taxon>Caligidae</taxon>
        <taxon>Lepeophtheirus</taxon>
    </lineage>
</organism>
<dbReference type="AlphaFoldDB" id="A0A0K2UQK7"/>
<name>A0A0K2UQK7_LEPSM</name>